<feature type="transmembrane region" description="Helical" evidence="5">
    <location>
        <begin position="20"/>
        <end position="42"/>
    </location>
</feature>
<evidence type="ECO:0000256" key="4">
    <source>
        <dbReference type="ARBA" id="ARBA00023136"/>
    </source>
</evidence>
<protein>
    <recommendedName>
        <fullName evidence="6">Fatty acid hydroxylase domain-containing protein</fullName>
    </recommendedName>
</protein>
<dbReference type="InterPro" id="IPR006694">
    <property type="entry name" value="Fatty_acid_hydroxylase"/>
</dbReference>
<dbReference type="AlphaFoldDB" id="A0A7S1S033"/>
<dbReference type="GO" id="GO:0016020">
    <property type="term" value="C:membrane"/>
    <property type="evidence" value="ECO:0007669"/>
    <property type="project" value="UniProtKB-SubCell"/>
</dbReference>
<dbReference type="InterPro" id="IPR050307">
    <property type="entry name" value="Sterol_Desaturase_Related"/>
</dbReference>
<sequence>MASPRSPRRISDMLFRRDMVGPSFGNIAASMTGLLLVEKLVLDLVLPAWAPWFESLFLHYGVFRVVAVGGLLLFTVAFWGVGSLLALPALLGATRGKIQPARSLDGRQLLASMPLICLNFALGAGLAPLVFYALLPAGAFDMRRTPSTGALARDVVVWMAVEEVVFFYVHRFMHENKRMYAAIHKLHHTWTAPVSFVAIYCHPLEHVLSNLSPLFLGPVLCGSHMAAISVYVFLGLVHTLAVHSGYWFCDDNGMHDEHHAKFTVNYGILGVLDMLYGTYRLPAEVKAEKQR</sequence>
<dbReference type="GO" id="GO:0008610">
    <property type="term" value="P:lipid biosynthetic process"/>
    <property type="evidence" value="ECO:0007669"/>
    <property type="project" value="InterPro"/>
</dbReference>
<keyword evidence="3 5" id="KW-1133">Transmembrane helix</keyword>
<evidence type="ECO:0000313" key="7">
    <source>
        <dbReference type="EMBL" id="CAD9180953.1"/>
    </source>
</evidence>
<gene>
    <name evidence="7" type="ORF">ACAT0790_LOCUS57725</name>
</gene>
<dbReference type="EMBL" id="HBGE01096963">
    <property type="protein sequence ID" value="CAD9180953.1"/>
    <property type="molecule type" value="Transcribed_RNA"/>
</dbReference>
<evidence type="ECO:0000256" key="2">
    <source>
        <dbReference type="ARBA" id="ARBA00022692"/>
    </source>
</evidence>
<feature type="domain" description="Fatty acid hydroxylase" evidence="6">
    <location>
        <begin position="155"/>
        <end position="278"/>
    </location>
</feature>
<feature type="transmembrane region" description="Helical" evidence="5">
    <location>
        <begin position="62"/>
        <end position="91"/>
    </location>
</feature>
<dbReference type="PANTHER" id="PTHR11863">
    <property type="entry name" value="STEROL DESATURASE"/>
    <property type="match status" value="1"/>
</dbReference>
<feature type="transmembrane region" description="Helical" evidence="5">
    <location>
        <begin position="112"/>
        <end position="135"/>
    </location>
</feature>
<dbReference type="GO" id="GO:0016491">
    <property type="term" value="F:oxidoreductase activity"/>
    <property type="evidence" value="ECO:0007669"/>
    <property type="project" value="InterPro"/>
</dbReference>
<evidence type="ECO:0000256" key="1">
    <source>
        <dbReference type="ARBA" id="ARBA00004370"/>
    </source>
</evidence>
<comment type="subcellular location">
    <subcellularLocation>
        <location evidence="1">Membrane</location>
    </subcellularLocation>
</comment>
<dbReference type="Pfam" id="PF04116">
    <property type="entry name" value="FA_hydroxylase"/>
    <property type="match status" value="1"/>
</dbReference>
<proteinExistence type="predicted"/>
<feature type="transmembrane region" description="Helical" evidence="5">
    <location>
        <begin position="155"/>
        <end position="173"/>
    </location>
</feature>
<reference evidence="7" key="1">
    <citation type="submission" date="2021-01" db="EMBL/GenBank/DDBJ databases">
        <authorList>
            <person name="Corre E."/>
            <person name="Pelletier E."/>
            <person name="Niang G."/>
            <person name="Scheremetjew M."/>
            <person name="Finn R."/>
            <person name="Kale V."/>
            <person name="Holt S."/>
            <person name="Cochrane G."/>
            <person name="Meng A."/>
            <person name="Brown T."/>
            <person name="Cohen L."/>
        </authorList>
    </citation>
    <scope>NUCLEOTIDE SEQUENCE</scope>
    <source>
        <strain evidence="7">OF101</strain>
    </source>
</reference>
<evidence type="ECO:0000256" key="3">
    <source>
        <dbReference type="ARBA" id="ARBA00022989"/>
    </source>
</evidence>
<dbReference type="GO" id="GO:0005506">
    <property type="term" value="F:iron ion binding"/>
    <property type="evidence" value="ECO:0007669"/>
    <property type="project" value="InterPro"/>
</dbReference>
<keyword evidence="4 5" id="KW-0472">Membrane</keyword>
<name>A0A7S1S033_ALECA</name>
<organism evidence="7">
    <name type="scientific">Alexandrium catenella</name>
    <name type="common">Red tide dinoflagellate</name>
    <name type="synonym">Gonyaulax catenella</name>
    <dbReference type="NCBI Taxonomy" id="2925"/>
    <lineage>
        <taxon>Eukaryota</taxon>
        <taxon>Sar</taxon>
        <taxon>Alveolata</taxon>
        <taxon>Dinophyceae</taxon>
        <taxon>Gonyaulacales</taxon>
        <taxon>Pyrocystaceae</taxon>
        <taxon>Alexandrium</taxon>
    </lineage>
</organism>
<accession>A0A7S1S033</accession>
<keyword evidence="2 5" id="KW-0812">Transmembrane</keyword>
<evidence type="ECO:0000256" key="5">
    <source>
        <dbReference type="SAM" id="Phobius"/>
    </source>
</evidence>
<evidence type="ECO:0000259" key="6">
    <source>
        <dbReference type="Pfam" id="PF04116"/>
    </source>
</evidence>